<sequence>MAPNKGHDQKVHLKVLTFLARLARPHPMLLWLIRNNPMGPHNAWRWLLPLAQSNPMSLRQYGTALQSFVLLLGMTGCPRELTLDLYRFIPTLIHTLSTCQQCGLGGVAVLRPVYRSLGLVSTLAVSLLLSYHQGLIQRPSVTQGCCLMLSLMLASLSQFLL</sequence>
<reference evidence="1" key="1">
    <citation type="journal article" date="2006" name="Virus Genes">
        <title>Genetic variability in the sapovirus capsid protein.</title>
        <authorList>
            <person name="Okada M."/>
            <person name="Yamashita Y."/>
            <person name="Oseto M."/>
            <person name="Ogawa T."/>
            <person name="Kaiho I."/>
            <person name="Shinozaki K."/>
        </authorList>
    </citation>
    <scope>NUCLEOTIDE SEQUENCE</scope>
    <source>
        <strain evidence="1">Hu/SV/Ehime/2K-814/2000</strain>
    </source>
</reference>
<evidence type="ECO:0000313" key="1">
    <source>
        <dbReference type="EMBL" id="CAE54875.1"/>
    </source>
</evidence>
<dbReference type="EMBL" id="AJ606698">
    <property type="protein sequence ID" value="CAE54875.1"/>
    <property type="molecule type" value="Genomic_RNA"/>
</dbReference>
<protein>
    <submittedName>
        <fullName evidence="1">Uncharacterized protein</fullName>
    </submittedName>
</protein>
<proteinExistence type="predicted"/>
<name>Q0E7Y2_9CALI</name>
<organism evidence="1">
    <name type="scientific">Sapovirus Hu/Ehime/2K-814/2000</name>
    <dbReference type="NCBI Taxonomy" id="255231"/>
    <lineage>
        <taxon>Viruses</taxon>
        <taxon>Riboviria</taxon>
        <taxon>Orthornavirae</taxon>
        <taxon>Pisuviricota</taxon>
        <taxon>Pisoniviricetes</taxon>
        <taxon>Picornavirales</taxon>
        <taxon>Caliciviridae</taxon>
        <taxon>Sapovirus</taxon>
        <taxon>Sapovirus sapporoense</taxon>
        <taxon>Sapporo virus</taxon>
    </lineage>
</organism>
<accession>Q0E7Y2</accession>
<dbReference type="Pfam" id="PF07349">
    <property type="entry name" value="DUF1478"/>
    <property type="match status" value="1"/>
</dbReference>
<dbReference type="InterPro" id="IPR009949">
    <property type="entry name" value="Sapovirus_VP3"/>
</dbReference>